<dbReference type="EMBL" id="OC859770">
    <property type="protein sequence ID" value="CAD7627925.1"/>
    <property type="molecule type" value="Genomic_DNA"/>
</dbReference>
<reference evidence="2" key="1">
    <citation type="submission" date="2020-11" db="EMBL/GenBank/DDBJ databases">
        <authorList>
            <person name="Tran Van P."/>
        </authorList>
    </citation>
    <scope>NUCLEOTIDE SEQUENCE</scope>
</reference>
<proteinExistence type="predicted"/>
<keyword evidence="3" id="KW-1185">Reference proteome</keyword>
<accession>A0A7R9KRA5</accession>
<evidence type="ECO:0000313" key="2">
    <source>
        <dbReference type="EMBL" id="CAD7627925.1"/>
    </source>
</evidence>
<dbReference type="EMBL" id="CAJPIZ010005195">
    <property type="protein sequence ID" value="CAG2108355.1"/>
    <property type="molecule type" value="Genomic_DNA"/>
</dbReference>
<sequence>MTKLYVLAIIALSVQLICVSAIVDHIKKGVDTVANGVKDVGAKAIDAGFDLFCKPTGAIVPALTKQGINFLKCDTAHKKEPHCEFLSNAPMMHAVLCDVPREEGKELFTLAVHCFTLKDQDCLKKWGEKLCGYKETVETLMKQAKIKSPIENMCHLNGH</sequence>
<dbReference type="AlphaFoldDB" id="A0A7R9KRA5"/>
<name>A0A7R9KRA5_9ACAR</name>
<feature type="signal peptide" evidence="1">
    <location>
        <begin position="1"/>
        <end position="21"/>
    </location>
</feature>
<evidence type="ECO:0000313" key="3">
    <source>
        <dbReference type="Proteomes" id="UP000759131"/>
    </source>
</evidence>
<feature type="chain" id="PRO_5036211019" evidence="1">
    <location>
        <begin position="22"/>
        <end position="159"/>
    </location>
</feature>
<keyword evidence="1" id="KW-0732">Signal</keyword>
<dbReference type="Proteomes" id="UP000759131">
    <property type="component" value="Unassembled WGS sequence"/>
</dbReference>
<protein>
    <submittedName>
        <fullName evidence="2">Uncharacterized protein</fullName>
    </submittedName>
</protein>
<evidence type="ECO:0000256" key="1">
    <source>
        <dbReference type="SAM" id="SignalP"/>
    </source>
</evidence>
<gene>
    <name evidence="2" type="ORF">OSB1V03_LOCUS8350</name>
</gene>
<organism evidence="2">
    <name type="scientific">Medioppia subpectinata</name>
    <dbReference type="NCBI Taxonomy" id="1979941"/>
    <lineage>
        <taxon>Eukaryota</taxon>
        <taxon>Metazoa</taxon>
        <taxon>Ecdysozoa</taxon>
        <taxon>Arthropoda</taxon>
        <taxon>Chelicerata</taxon>
        <taxon>Arachnida</taxon>
        <taxon>Acari</taxon>
        <taxon>Acariformes</taxon>
        <taxon>Sarcoptiformes</taxon>
        <taxon>Oribatida</taxon>
        <taxon>Brachypylina</taxon>
        <taxon>Oppioidea</taxon>
        <taxon>Oppiidae</taxon>
        <taxon>Medioppia</taxon>
    </lineage>
</organism>